<keyword evidence="11" id="KW-0449">Lipoprotein</keyword>
<organism evidence="11 12">
    <name type="scientific">Blastopirellula retiformator</name>
    <dbReference type="NCBI Taxonomy" id="2527970"/>
    <lineage>
        <taxon>Bacteria</taxon>
        <taxon>Pseudomonadati</taxon>
        <taxon>Planctomycetota</taxon>
        <taxon>Planctomycetia</taxon>
        <taxon>Pirellulales</taxon>
        <taxon>Pirellulaceae</taxon>
        <taxon>Blastopirellula</taxon>
    </lineage>
</organism>
<dbReference type="RefSeq" id="WP_186767728.1">
    <property type="nucleotide sequence ID" value="NZ_SJPF01000004.1"/>
</dbReference>
<comment type="similarity">
    <text evidence="1 9 10">Belongs to the peptidase A8 family.</text>
</comment>
<feature type="transmembrane region" description="Helical" evidence="9">
    <location>
        <begin position="93"/>
        <end position="111"/>
    </location>
</feature>
<dbReference type="InterPro" id="IPR001872">
    <property type="entry name" value="Peptidase_A8"/>
</dbReference>
<evidence type="ECO:0000313" key="11">
    <source>
        <dbReference type="EMBL" id="TWT31724.1"/>
    </source>
</evidence>
<name>A0A5C5UZD8_9BACT</name>
<protein>
    <recommendedName>
        <fullName evidence="9">Lipoprotein signal peptidase</fullName>
        <ecNumber evidence="9">3.4.23.36</ecNumber>
    </recommendedName>
    <alternativeName>
        <fullName evidence="9">Prolipoprotein signal peptidase</fullName>
    </alternativeName>
    <alternativeName>
        <fullName evidence="9">Signal peptidase II</fullName>
        <shortName evidence="9">SPase II</shortName>
    </alternativeName>
</protein>
<dbReference type="EC" id="3.4.23.36" evidence="9"/>
<comment type="catalytic activity">
    <reaction evidence="9">
        <text>Release of signal peptides from bacterial membrane prolipoproteins. Hydrolyzes -Xaa-Yaa-Zaa-|-(S,diacylglyceryl)Cys-, in which Xaa is hydrophobic (preferably Leu), and Yaa (Ala or Ser) and Zaa (Gly or Ala) have small, neutral side chains.</text>
        <dbReference type="EC" id="3.4.23.36"/>
    </reaction>
</comment>
<evidence type="ECO:0000256" key="9">
    <source>
        <dbReference type="HAMAP-Rule" id="MF_00161"/>
    </source>
</evidence>
<feature type="transmembrane region" description="Helical" evidence="9">
    <location>
        <begin position="118"/>
        <end position="135"/>
    </location>
</feature>
<evidence type="ECO:0000256" key="4">
    <source>
        <dbReference type="ARBA" id="ARBA00022692"/>
    </source>
</evidence>
<dbReference type="UniPathway" id="UPA00665"/>
<dbReference type="GO" id="GO:0004190">
    <property type="term" value="F:aspartic-type endopeptidase activity"/>
    <property type="evidence" value="ECO:0007669"/>
    <property type="project" value="UniProtKB-UniRule"/>
</dbReference>
<keyword evidence="5 9" id="KW-0064">Aspartyl protease</keyword>
<comment type="pathway">
    <text evidence="9">Protein modification; lipoprotein biosynthesis (signal peptide cleavage).</text>
</comment>
<evidence type="ECO:0000256" key="8">
    <source>
        <dbReference type="ARBA" id="ARBA00023136"/>
    </source>
</evidence>
<dbReference type="PANTHER" id="PTHR33695:SF1">
    <property type="entry name" value="LIPOPROTEIN SIGNAL PEPTIDASE"/>
    <property type="match status" value="1"/>
</dbReference>
<dbReference type="AlphaFoldDB" id="A0A5C5UZD8"/>
<proteinExistence type="inferred from homology"/>
<dbReference type="PRINTS" id="PR00781">
    <property type="entry name" value="LIPOSIGPTASE"/>
</dbReference>
<keyword evidence="3 9" id="KW-0645">Protease</keyword>
<keyword evidence="4 9" id="KW-0812">Transmembrane</keyword>
<dbReference type="Pfam" id="PF01252">
    <property type="entry name" value="Peptidase_A8"/>
    <property type="match status" value="1"/>
</dbReference>
<dbReference type="Proteomes" id="UP000318878">
    <property type="component" value="Unassembled WGS sequence"/>
</dbReference>
<dbReference type="HAMAP" id="MF_00161">
    <property type="entry name" value="LspA"/>
    <property type="match status" value="1"/>
</dbReference>
<evidence type="ECO:0000313" key="12">
    <source>
        <dbReference type="Proteomes" id="UP000318878"/>
    </source>
</evidence>
<dbReference type="GO" id="GO:0006508">
    <property type="term" value="P:proteolysis"/>
    <property type="evidence" value="ECO:0007669"/>
    <property type="project" value="UniProtKB-KW"/>
</dbReference>
<comment type="caution">
    <text evidence="11">The sequence shown here is derived from an EMBL/GenBank/DDBJ whole genome shotgun (WGS) entry which is preliminary data.</text>
</comment>
<keyword evidence="2 9" id="KW-1003">Cell membrane</keyword>
<feature type="active site" evidence="9">
    <location>
        <position position="155"/>
    </location>
</feature>
<evidence type="ECO:0000256" key="5">
    <source>
        <dbReference type="ARBA" id="ARBA00022750"/>
    </source>
</evidence>
<reference evidence="11 12" key="1">
    <citation type="submission" date="2019-02" db="EMBL/GenBank/DDBJ databases">
        <title>Deep-cultivation of Planctomycetes and their phenomic and genomic characterization uncovers novel biology.</title>
        <authorList>
            <person name="Wiegand S."/>
            <person name="Jogler M."/>
            <person name="Boedeker C."/>
            <person name="Pinto D."/>
            <person name="Vollmers J."/>
            <person name="Rivas-Marin E."/>
            <person name="Kohn T."/>
            <person name="Peeters S.H."/>
            <person name="Heuer A."/>
            <person name="Rast P."/>
            <person name="Oberbeckmann S."/>
            <person name="Bunk B."/>
            <person name="Jeske O."/>
            <person name="Meyerdierks A."/>
            <person name="Storesund J.E."/>
            <person name="Kallscheuer N."/>
            <person name="Luecker S."/>
            <person name="Lage O.M."/>
            <person name="Pohl T."/>
            <person name="Merkel B.J."/>
            <person name="Hornburger P."/>
            <person name="Mueller R.-W."/>
            <person name="Bruemmer F."/>
            <person name="Labrenz M."/>
            <person name="Spormann A.M."/>
            <person name="Op Den Camp H."/>
            <person name="Overmann J."/>
            <person name="Amann R."/>
            <person name="Jetten M.S.M."/>
            <person name="Mascher T."/>
            <person name="Medema M.H."/>
            <person name="Devos D.P."/>
            <person name="Kaster A.-K."/>
            <person name="Ovreas L."/>
            <person name="Rohde M."/>
            <person name="Galperin M.Y."/>
            <person name="Jogler C."/>
        </authorList>
    </citation>
    <scope>NUCLEOTIDE SEQUENCE [LARGE SCALE GENOMIC DNA]</scope>
    <source>
        <strain evidence="11 12">Enr8</strain>
    </source>
</reference>
<evidence type="ECO:0000256" key="3">
    <source>
        <dbReference type="ARBA" id="ARBA00022670"/>
    </source>
</evidence>
<keyword evidence="12" id="KW-1185">Reference proteome</keyword>
<feature type="active site" evidence="9">
    <location>
        <position position="175"/>
    </location>
</feature>
<dbReference type="EMBL" id="SJPF01000004">
    <property type="protein sequence ID" value="TWT31724.1"/>
    <property type="molecule type" value="Genomic_DNA"/>
</dbReference>
<keyword evidence="7 9" id="KW-1133">Transmembrane helix</keyword>
<dbReference type="GO" id="GO:0005886">
    <property type="term" value="C:plasma membrane"/>
    <property type="evidence" value="ECO:0007669"/>
    <property type="project" value="UniProtKB-SubCell"/>
</dbReference>
<keyword evidence="6 9" id="KW-0378">Hydrolase</keyword>
<evidence type="ECO:0000256" key="7">
    <source>
        <dbReference type="ARBA" id="ARBA00022989"/>
    </source>
</evidence>
<keyword evidence="8 9" id="KW-0472">Membrane</keyword>
<comment type="function">
    <text evidence="9">This protein specifically catalyzes the removal of signal peptides from prolipoproteins.</text>
</comment>
<sequence length="211" mass="23137">MPTSENATSPPAPVQPTVGVNRYVIFFALAILGCGLDLWTKHAVFQADAQFPLIERPGKPPLRIYWLIENYVGFETSLNHGALFGMGQGGTPIFAGFSVVAAIGIVYWLFFRKAASDLWLTIALGSVTAGIFGNLHDRLGLYHGFGHWDKGAVRDWILLTAGSYDLRWPNFNIADSFLVCGAALLLIHAFMQPVEEKPTQSPANHPPQKEV</sequence>
<feature type="transmembrane region" description="Helical" evidence="9">
    <location>
        <begin position="173"/>
        <end position="191"/>
    </location>
</feature>
<accession>A0A5C5UZD8</accession>
<dbReference type="PANTHER" id="PTHR33695">
    <property type="entry name" value="LIPOPROTEIN SIGNAL PEPTIDASE"/>
    <property type="match status" value="1"/>
</dbReference>
<gene>
    <name evidence="9" type="primary">lspA</name>
    <name evidence="11" type="ORF">Enr8_36480</name>
</gene>
<evidence type="ECO:0000256" key="10">
    <source>
        <dbReference type="RuleBase" id="RU004181"/>
    </source>
</evidence>
<feature type="transmembrane region" description="Helical" evidence="9">
    <location>
        <begin position="20"/>
        <end position="39"/>
    </location>
</feature>
<evidence type="ECO:0000256" key="6">
    <source>
        <dbReference type="ARBA" id="ARBA00022801"/>
    </source>
</evidence>
<comment type="subcellular location">
    <subcellularLocation>
        <location evidence="9">Cell membrane</location>
        <topology evidence="9">Multi-pass membrane protein</topology>
    </subcellularLocation>
</comment>
<evidence type="ECO:0000256" key="2">
    <source>
        <dbReference type="ARBA" id="ARBA00022475"/>
    </source>
</evidence>
<evidence type="ECO:0000256" key="1">
    <source>
        <dbReference type="ARBA" id="ARBA00006139"/>
    </source>
</evidence>